<sequence length="180" mass="20788">MALATSPSSSPVMISNSNHHNLHSVFVYGSLLADDVVRVLLKRVPQNSPAILDNFKRFSIKERVYPAILPVENKKVTGRVLLGLTDSELNILDIFEDDEYERSTVDVSLMDTLKKVQSYTYVWVDKNDPNLYGEWNFEEWEQLHKNDFLKMTCGFMEELEGPESKPRVATYESYYQKAEE</sequence>
<dbReference type="Gene3D" id="6.10.250.210">
    <property type="match status" value="1"/>
</dbReference>
<evidence type="ECO:0000313" key="7">
    <source>
        <dbReference type="EMBL" id="MCL7022196.1"/>
    </source>
</evidence>
<comment type="similarity">
    <text evidence="2">Belongs to the gamma-glutamylcyclotransferase family.</text>
</comment>
<evidence type="ECO:0000256" key="3">
    <source>
        <dbReference type="ARBA" id="ARBA00022679"/>
    </source>
</evidence>
<dbReference type="Pfam" id="PF06094">
    <property type="entry name" value="GGACT"/>
    <property type="match status" value="1"/>
</dbReference>
<comment type="caution">
    <text evidence="7">The sequence shown here is derived from an EMBL/GenBank/DDBJ whole genome shotgun (WGS) entry which is preliminary data.</text>
</comment>
<evidence type="ECO:0000256" key="4">
    <source>
        <dbReference type="ARBA" id="ARBA00023315"/>
    </source>
</evidence>
<keyword evidence="4" id="KW-0012">Acyltransferase</keyword>
<evidence type="ECO:0000256" key="1">
    <source>
        <dbReference type="ARBA" id="ARBA00002782"/>
    </source>
</evidence>
<dbReference type="InterPro" id="IPR036568">
    <property type="entry name" value="GGCT-like_sf"/>
</dbReference>
<reference evidence="7" key="1">
    <citation type="submission" date="2022-03" db="EMBL/GenBank/DDBJ databases">
        <title>A functionally conserved STORR gene fusion in Papaver species that diverged 16.8 million years ago.</title>
        <authorList>
            <person name="Catania T."/>
        </authorList>
    </citation>
    <scope>NUCLEOTIDE SEQUENCE</scope>
    <source>
        <strain evidence="7">S-191538</strain>
    </source>
</reference>
<dbReference type="EMBL" id="JAJJMA010008970">
    <property type="protein sequence ID" value="MCL7022196.1"/>
    <property type="molecule type" value="Genomic_DNA"/>
</dbReference>
<evidence type="ECO:0000259" key="6">
    <source>
        <dbReference type="Pfam" id="PF06094"/>
    </source>
</evidence>
<evidence type="ECO:0000313" key="8">
    <source>
        <dbReference type="Proteomes" id="UP001177140"/>
    </source>
</evidence>
<organism evidence="7 8">
    <name type="scientific">Papaver nudicaule</name>
    <name type="common">Iceland poppy</name>
    <dbReference type="NCBI Taxonomy" id="74823"/>
    <lineage>
        <taxon>Eukaryota</taxon>
        <taxon>Viridiplantae</taxon>
        <taxon>Streptophyta</taxon>
        <taxon>Embryophyta</taxon>
        <taxon>Tracheophyta</taxon>
        <taxon>Spermatophyta</taxon>
        <taxon>Magnoliopsida</taxon>
        <taxon>Ranunculales</taxon>
        <taxon>Papaveraceae</taxon>
        <taxon>Papaveroideae</taxon>
        <taxon>Papaver</taxon>
    </lineage>
</organism>
<dbReference type="SUPFAM" id="SSF110857">
    <property type="entry name" value="Gamma-glutamyl cyclotransferase-like"/>
    <property type="match status" value="1"/>
</dbReference>
<dbReference type="PANTHER" id="PTHR31544">
    <property type="entry name" value="AIG2-LIKE PROTEIN D"/>
    <property type="match status" value="1"/>
</dbReference>
<keyword evidence="8" id="KW-1185">Reference proteome</keyword>
<evidence type="ECO:0000256" key="5">
    <source>
        <dbReference type="ARBA" id="ARBA00030602"/>
    </source>
</evidence>
<dbReference type="InterPro" id="IPR013024">
    <property type="entry name" value="GGCT-like"/>
</dbReference>
<feature type="domain" description="Gamma-glutamylcyclotransferase AIG2-like" evidence="6">
    <location>
        <begin position="25"/>
        <end position="136"/>
    </location>
</feature>
<proteinExistence type="inferred from homology"/>
<keyword evidence="3" id="KW-0808">Transferase</keyword>
<accession>A0AA41RR61</accession>
<dbReference type="InterPro" id="IPR045038">
    <property type="entry name" value="AIG2-like"/>
</dbReference>
<dbReference type="CDD" id="cd06661">
    <property type="entry name" value="GGCT_like"/>
    <property type="match status" value="1"/>
</dbReference>
<name>A0AA41RR61_PAPNU</name>
<dbReference type="Gene3D" id="3.10.490.10">
    <property type="entry name" value="Gamma-glutamyl cyclotransferase-like"/>
    <property type="match status" value="1"/>
</dbReference>
<comment type="function">
    <text evidence="1">Putative gamma-glutamylcyclotransferase.</text>
</comment>
<dbReference type="GO" id="GO:0016746">
    <property type="term" value="F:acyltransferase activity"/>
    <property type="evidence" value="ECO:0007669"/>
    <property type="project" value="UniProtKB-KW"/>
</dbReference>
<dbReference type="PANTHER" id="PTHR31544:SF2">
    <property type="entry name" value="AIG2-LIKE PROTEIN D"/>
    <property type="match status" value="1"/>
</dbReference>
<gene>
    <name evidence="7" type="ORF">MKW94_019994</name>
</gene>
<dbReference type="FunFam" id="3.10.490.10:FF:000022">
    <property type="entry name" value="Protein AIG2 B"/>
    <property type="match status" value="1"/>
</dbReference>
<evidence type="ECO:0000256" key="2">
    <source>
        <dbReference type="ARBA" id="ARBA00008861"/>
    </source>
</evidence>
<protein>
    <recommendedName>
        <fullName evidence="5">Putative gamma-glutamylcyclotransferase</fullName>
    </recommendedName>
</protein>
<dbReference type="Proteomes" id="UP001177140">
    <property type="component" value="Unassembled WGS sequence"/>
</dbReference>
<dbReference type="AlphaFoldDB" id="A0AA41RR61"/>
<dbReference type="InterPro" id="IPR009288">
    <property type="entry name" value="AIG2-like_dom"/>
</dbReference>